<evidence type="ECO:0000256" key="6">
    <source>
        <dbReference type="ARBA" id="ARBA00022448"/>
    </source>
</evidence>
<dbReference type="InterPro" id="IPR003453">
    <property type="entry name" value="ABC_MlaE_roteobac"/>
</dbReference>
<dbReference type="NCBIfam" id="NF033619">
    <property type="entry name" value="perm_MlaE_1"/>
    <property type="match status" value="1"/>
</dbReference>
<dbReference type="OrthoDB" id="9806241at2"/>
<comment type="subcellular location">
    <subcellularLocation>
        <location evidence="2 12">Cell inner membrane</location>
        <topology evidence="2 12">Multi-pass membrane protein</topology>
    </subcellularLocation>
</comment>
<dbReference type="NCBIfam" id="TIGR00056">
    <property type="entry name" value="MlaE family lipid ABC transporter permease subunit"/>
    <property type="match status" value="1"/>
</dbReference>
<evidence type="ECO:0000256" key="3">
    <source>
        <dbReference type="ARBA" id="ARBA00007556"/>
    </source>
</evidence>
<dbReference type="Proteomes" id="UP000279799">
    <property type="component" value="Chromosome"/>
</dbReference>
<accession>A0A448TV69</accession>
<keyword evidence="6" id="KW-0813">Transport</keyword>
<reference evidence="13 14" key="1">
    <citation type="submission" date="2018-12" db="EMBL/GenBank/DDBJ databases">
        <authorList>
            <consortium name="Pathogen Informatics"/>
        </authorList>
    </citation>
    <scope>NUCLEOTIDE SEQUENCE [LARGE SCALE GENOMIC DNA]</scope>
    <source>
        <strain evidence="13 14">NCTC12871</strain>
    </source>
</reference>
<keyword evidence="14" id="KW-1185">Reference proteome</keyword>
<feature type="transmembrane region" description="Helical" evidence="12">
    <location>
        <begin position="242"/>
        <end position="263"/>
    </location>
</feature>
<comment type="function">
    <text evidence="1">Part of the ABC transporter complex MlaFEDB, which is involved in a phospholipid transport pathway that maintains lipid asymmetry in the outer membrane by retrograde trafficking of phospholipids from the outer membrane to the inner membrane. Probably responsible for the translocation of the substrate across the membrane.</text>
</comment>
<keyword evidence="7" id="KW-1003">Cell membrane</keyword>
<comment type="similarity">
    <text evidence="3 12">Belongs to the MlaE permease family.</text>
</comment>
<evidence type="ECO:0000256" key="12">
    <source>
        <dbReference type="RuleBase" id="RU362044"/>
    </source>
</evidence>
<feature type="transmembrane region" description="Helical" evidence="12">
    <location>
        <begin position="93"/>
        <end position="112"/>
    </location>
</feature>
<evidence type="ECO:0000256" key="7">
    <source>
        <dbReference type="ARBA" id="ARBA00022475"/>
    </source>
</evidence>
<evidence type="ECO:0000256" key="9">
    <source>
        <dbReference type="ARBA" id="ARBA00022692"/>
    </source>
</evidence>
<evidence type="ECO:0000256" key="1">
    <source>
        <dbReference type="ARBA" id="ARBA00002460"/>
    </source>
</evidence>
<evidence type="ECO:0000256" key="4">
    <source>
        <dbReference type="ARBA" id="ARBA00011380"/>
    </source>
</evidence>
<dbReference type="RefSeq" id="WP_126600066.1">
    <property type="nucleotide sequence ID" value="NZ_LR134510.1"/>
</dbReference>
<feature type="transmembrane region" description="Helical" evidence="12">
    <location>
        <begin position="151"/>
        <end position="171"/>
    </location>
</feature>
<proteinExistence type="inferred from homology"/>
<dbReference type="Pfam" id="PF02405">
    <property type="entry name" value="MlaE"/>
    <property type="match status" value="1"/>
</dbReference>
<name>A0A448TV69_9PAST</name>
<dbReference type="InterPro" id="IPR053408">
    <property type="entry name" value="MlaE_Permease"/>
</dbReference>
<dbReference type="PANTHER" id="PTHR30188">
    <property type="entry name" value="ABC TRANSPORTER PERMEASE PROTEIN-RELATED"/>
    <property type="match status" value="1"/>
</dbReference>
<keyword evidence="11 12" id="KW-0472">Membrane</keyword>
<evidence type="ECO:0000256" key="2">
    <source>
        <dbReference type="ARBA" id="ARBA00004429"/>
    </source>
</evidence>
<gene>
    <name evidence="13" type="primary">mlaE</name>
    <name evidence="13" type="ORF">NCTC12871_01309</name>
</gene>
<evidence type="ECO:0000256" key="8">
    <source>
        <dbReference type="ARBA" id="ARBA00022519"/>
    </source>
</evidence>
<evidence type="ECO:0000256" key="5">
    <source>
        <dbReference type="ARBA" id="ARBA00020857"/>
    </source>
</evidence>
<evidence type="ECO:0000313" key="14">
    <source>
        <dbReference type="Proteomes" id="UP000279799"/>
    </source>
</evidence>
<dbReference type="KEGG" id="adp:NCTC12871_01309"/>
<keyword evidence="9 12" id="KW-0812">Transmembrane</keyword>
<protein>
    <recommendedName>
        <fullName evidence="5">Intermembrane phospholipid transport system permease protein MlaE</fullName>
    </recommendedName>
</protein>
<evidence type="ECO:0000313" key="13">
    <source>
        <dbReference type="EMBL" id="VEJ09822.1"/>
    </source>
</evidence>
<feature type="transmembrane region" description="Helical" evidence="12">
    <location>
        <begin position="202"/>
        <end position="221"/>
    </location>
</feature>
<dbReference type="InterPro" id="IPR030802">
    <property type="entry name" value="Permease_MalE"/>
</dbReference>
<organism evidence="13 14">
    <name type="scientific">Actinobacillus delphinicola</name>
    <dbReference type="NCBI Taxonomy" id="51161"/>
    <lineage>
        <taxon>Bacteria</taxon>
        <taxon>Pseudomonadati</taxon>
        <taxon>Pseudomonadota</taxon>
        <taxon>Gammaproteobacteria</taxon>
        <taxon>Pasteurellales</taxon>
        <taxon>Pasteurellaceae</taxon>
        <taxon>Actinobacillus</taxon>
    </lineage>
</organism>
<keyword evidence="10 12" id="KW-1133">Transmembrane helix</keyword>
<evidence type="ECO:0000256" key="11">
    <source>
        <dbReference type="ARBA" id="ARBA00023136"/>
    </source>
</evidence>
<comment type="subunit">
    <text evidence="4">The complex is composed of two ATP-binding proteins (MlaF), two transmembrane proteins (MlaE), two cytoplasmic solute-binding proteins (MlaB) and six periplasmic solute-binding proteins (MlaD).</text>
</comment>
<dbReference type="AlphaFoldDB" id="A0A448TV69"/>
<dbReference type="GO" id="GO:0043190">
    <property type="term" value="C:ATP-binding cassette (ABC) transporter complex"/>
    <property type="evidence" value="ECO:0007669"/>
    <property type="project" value="InterPro"/>
</dbReference>
<keyword evidence="8 12" id="KW-0997">Cell inner membrane</keyword>
<sequence>MIDTIVRLITQLGANTIHFIQRLGRAGIMLFNALVGKPQPRKLFPLLIRQLYVLGVQSLAIILLSGLFIGMVLGLQGYVVLVDFSAETSLGQLVALSLLRELGPVVTALLFAGRAGSAVTAEIGLMKATEQLCSLEMMAVDPLRRVISPRFWAGIISMPILAIIFTAIGIWGGSLVGVDWKGVDAGSFWSVMQNSVQWHYDIFNGFLKSLCFAIAVMWIALFNGYNCVPTSEGISRATTKTVVNASLVVLGLDFILTAVMFGAG</sequence>
<evidence type="ECO:0000256" key="10">
    <source>
        <dbReference type="ARBA" id="ARBA00022989"/>
    </source>
</evidence>
<dbReference type="EMBL" id="LR134510">
    <property type="protein sequence ID" value="VEJ09822.1"/>
    <property type="molecule type" value="Genomic_DNA"/>
</dbReference>
<dbReference type="GO" id="GO:0005548">
    <property type="term" value="F:phospholipid transporter activity"/>
    <property type="evidence" value="ECO:0007669"/>
    <property type="project" value="TreeGrafter"/>
</dbReference>
<feature type="transmembrane region" description="Helical" evidence="12">
    <location>
        <begin position="51"/>
        <end position="73"/>
    </location>
</feature>
<dbReference type="PANTHER" id="PTHR30188:SF4">
    <property type="entry name" value="PROTEIN TRIGALACTOSYLDIACYLGLYCEROL 1, CHLOROPLASTIC"/>
    <property type="match status" value="1"/>
</dbReference>